<evidence type="ECO:0000313" key="1">
    <source>
        <dbReference type="EMBL" id="KAK7680631.1"/>
    </source>
</evidence>
<sequence length="523" mass="59884">MPDELRLPDGVEFKRGIGLFHIHGHVKECFARYAPTFIQGAGMLDGEIIETLWNLLNYTALSARVMSWFHQQEYLDTHMGDSNWKKLIGMVLSIFRKWEGAVEQAVESEEDFISLCKSVGKQKCDLWAAEEADAQEKRDQDPTAMDIFDVKEEEAPGKTVMANIWIYRELQPNTSTVKGSTSWVTLGLRITEQQIELRREVRRAGRFPTAEETKRLLEKRLSLQAEIDNFRSKSQDFVSILNEADPDLSAILDDWADIAGDDLQDPDDQHNPDGPVFEIADGRLAERLPIPLPSSFGKVACKTRLQGLAAIELDLRIGQANDLLRYLRIAIGQKSFNFRTKFRPASGNSGYKNRLRSYAEKHTLQMSIDQAAQIYTSARRALDILGASPDVLSRFKVQNKTDLAASTAVIDPNTQGERNNGLSWIWHIQHDPGEDPVWLDELYHVNWLRAKARRDRWAEELALTKAEMLWTRLFHLHRRDLWLHRAAEAESDHPRLRFYAHKQARTWDLLASQVDNAVLRMTG</sequence>
<comment type="caution">
    <text evidence="1">The sequence shown here is derived from an EMBL/GenBank/DDBJ whole genome shotgun (WGS) entry which is preliminary data.</text>
</comment>
<dbReference type="Proteomes" id="UP001385951">
    <property type="component" value="Unassembled WGS sequence"/>
</dbReference>
<name>A0AAW0FJ52_9APHY</name>
<organism evidence="1 2">
    <name type="scientific">Cerrena zonata</name>
    <dbReference type="NCBI Taxonomy" id="2478898"/>
    <lineage>
        <taxon>Eukaryota</taxon>
        <taxon>Fungi</taxon>
        <taxon>Dikarya</taxon>
        <taxon>Basidiomycota</taxon>
        <taxon>Agaricomycotina</taxon>
        <taxon>Agaricomycetes</taxon>
        <taxon>Polyporales</taxon>
        <taxon>Cerrenaceae</taxon>
        <taxon>Cerrena</taxon>
    </lineage>
</organism>
<gene>
    <name evidence="1" type="ORF">QCA50_016413</name>
</gene>
<proteinExistence type="predicted"/>
<evidence type="ECO:0000313" key="2">
    <source>
        <dbReference type="Proteomes" id="UP001385951"/>
    </source>
</evidence>
<protein>
    <submittedName>
        <fullName evidence="1">Uncharacterized protein</fullName>
    </submittedName>
</protein>
<reference evidence="1 2" key="1">
    <citation type="submission" date="2022-09" db="EMBL/GenBank/DDBJ databases">
        <authorList>
            <person name="Palmer J.M."/>
        </authorList>
    </citation>
    <scope>NUCLEOTIDE SEQUENCE [LARGE SCALE GENOMIC DNA]</scope>
    <source>
        <strain evidence="1 2">DSM 7382</strain>
    </source>
</reference>
<dbReference type="InterPro" id="IPR040521">
    <property type="entry name" value="KDZ"/>
</dbReference>
<dbReference type="AlphaFoldDB" id="A0AAW0FJ52"/>
<accession>A0AAW0FJ52</accession>
<dbReference type="Pfam" id="PF18758">
    <property type="entry name" value="KDZ"/>
    <property type="match status" value="1"/>
</dbReference>
<dbReference type="EMBL" id="JASBNA010000048">
    <property type="protein sequence ID" value="KAK7680631.1"/>
    <property type="molecule type" value="Genomic_DNA"/>
</dbReference>
<keyword evidence="2" id="KW-1185">Reference proteome</keyword>